<dbReference type="RefSeq" id="WP_137640803.1">
    <property type="nucleotide sequence ID" value="NZ_BJDK01000029.1"/>
</dbReference>
<feature type="coiled-coil region" evidence="1">
    <location>
        <begin position="204"/>
        <end position="231"/>
    </location>
</feature>
<comment type="caution">
    <text evidence="2">The sequence shown here is derived from an EMBL/GenBank/DDBJ whole genome shotgun (WGS) entry which is preliminary data.</text>
</comment>
<dbReference type="Proteomes" id="UP001596253">
    <property type="component" value="Unassembled WGS sequence"/>
</dbReference>
<keyword evidence="1" id="KW-0175">Coiled coil</keyword>
<name>A0ABW1R2S3_9LACO</name>
<accession>A0ABW1R2S3</accession>
<gene>
    <name evidence="2" type="ORF">ACFP3T_00775</name>
</gene>
<evidence type="ECO:0008006" key="4">
    <source>
        <dbReference type="Google" id="ProtNLM"/>
    </source>
</evidence>
<evidence type="ECO:0000313" key="3">
    <source>
        <dbReference type="Proteomes" id="UP001596253"/>
    </source>
</evidence>
<dbReference type="InterPro" id="IPR027417">
    <property type="entry name" value="P-loop_NTPase"/>
</dbReference>
<reference evidence="3" key="1">
    <citation type="journal article" date="2019" name="Int. J. Syst. Evol. Microbiol.">
        <title>The Global Catalogue of Microorganisms (GCM) 10K type strain sequencing project: providing services to taxonomists for standard genome sequencing and annotation.</title>
        <authorList>
            <consortium name="The Broad Institute Genomics Platform"/>
            <consortium name="The Broad Institute Genome Sequencing Center for Infectious Disease"/>
            <person name="Wu L."/>
            <person name="Ma J."/>
        </authorList>
    </citation>
    <scope>NUCLEOTIDE SEQUENCE [LARGE SCALE GENOMIC DNA]</scope>
    <source>
        <strain evidence="3">CCM 8932</strain>
    </source>
</reference>
<keyword evidence="3" id="KW-1185">Reference proteome</keyword>
<proteinExistence type="predicted"/>
<evidence type="ECO:0000313" key="2">
    <source>
        <dbReference type="EMBL" id="MFC6163221.1"/>
    </source>
</evidence>
<dbReference type="Gene3D" id="3.40.50.300">
    <property type="entry name" value="P-loop containing nucleotide triphosphate hydrolases"/>
    <property type="match status" value="1"/>
</dbReference>
<sequence length="510" mass="58000">MLIDSINIIYSNTAPKQYSLSDTSTLMSSDGKNTKGKTSLIRFLIWGLGFNVSLTNQFKLMYSETVITLKDSPFISINRKGNKVILKSDDNENSYSLPNDEDKVLKLIFPNVPVDILPQLLGFMYFDQDGGYKAWNRNVVTQRLGNDRSYKISIESLLASLGKVDYQDFLSKQKSLDKVKKETTNFGNLLNSIYHISPDTHAELANVESDIQNLNDQISQRELELTRIKNKRMIYSSSLKDQNNFNSLLKKLSIKIKVGKNIVNVTDENIIQDRHLNTRLTEFEKHYRHMENTMSKELNNLKEKRDVLISTHTEPNDPENLFNSENNFKHLLDLLRSSGISLQDTHAATSDISTAAIKNNKEFKEDIKKTPAYSDIWNTIVFLASKIGLSGSINHHNNRLLASKISESGARRSLTVISYRLGILRYLYDTYNIQPPLIFDSPASSEMDTENLNVLLSMITSQFSEFQTIIATNQETDTFFDKKIIIQDGVIGTLDAKSVSHDITHKSENN</sequence>
<protein>
    <recommendedName>
        <fullName evidence="4">Rad50/SbcC-type AAA domain-containing protein</fullName>
    </recommendedName>
</protein>
<organism evidence="2 3">
    <name type="scientific">Lactiplantibacillus dongliensis</name>
    <dbReference type="NCBI Taxonomy" id="2559919"/>
    <lineage>
        <taxon>Bacteria</taxon>
        <taxon>Bacillati</taxon>
        <taxon>Bacillota</taxon>
        <taxon>Bacilli</taxon>
        <taxon>Lactobacillales</taxon>
        <taxon>Lactobacillaceae</taxon>
        <taxon>Lactiplantibacillus</taxon>
    </lineage>
</organism>
<evidence type="ECO:0000256" key="1">
    <source>
        <dbReference type="SAM" id="Coils"/>
    </source>
</evidence>
<dbReference type="EMBL" id="JBHSSD010000004">
    <property type="protein sequence ID" value="MFC6163221.1"/>
    <property type="molecule type" value="Genomic_DNA"/>
</dbReference>